<organism evidence="1 2">
    <name type="scientific">Oryza sativa subsp. japonica</name>
    <name type="common">Rice</name>
    <dbReference type="NCBI Taxonomy" id="39947"/>
    <lineage>
        <taxon>Eukaryota</taxon>
        <taxon>Viridiplantae</taxon>
        <taxon>Streptophyta</taxon>
        <taxon>Embryophyta</taxon>
        <taxon>Tracheophyta</taxon>
        <taxon>Spermatophyta</taxon>
        <taxon>Magnoliopsida</taxon>
        <taxon>Liliopsida</taxon>
        <taxon>Poales</taxon>
        <taxon>Poaceae</taxon>
        <taxon>BOP clade</taxon>
        <taxon>Oryzoideae</taxon>
        <taxon>Oryzeae</taxon>
        <taxon>Oryzinae</taxon>
        <taxon>Oryza</taxon>
        <taxon>Oryza sativa</taxon>
    </lineage>
</organism>
<dbReference type="AlphaFoldDB" id="A0A0P0VAD7"/>
<dbReference type="PANTHER" id="PTHR47165:SF4">
    <property type="entry name" value="OS03G0429900 PROTEIN"/>
    <property type="match status" value="1"/>
</dbReference>
<accession>A0A0P0VAD7</accession>
<evidence type="ECO:0000313" key="2">
    <source>
        <dbReference type="Proteomes" id="UP000059680"/>
    </source>
</evidence>
<proteinExistence type="predicted"/>
<dbReference type="InterPro" id="IPR012340">
    <property type="entry name" value="NA-bd_OB-fold"/>
</dbReference>
<reference evidence="1 2" key="3">
    <citation type="journal article" date="2013" name="Rice">
        <title>Improvement of the Oryza sativa Nipponbare reference genome using next generation sequence and optical map data.</title>
        <authorList>
            <person name="Kawahara Y."/>
            <person name="de la Bastide M."/>
            <person name="Hamilton J.P."/>
            <person name="Kanamori H."/>
            <person name="McCombie W.R."/>
            <person name="Ouyang S."/>
            <person name="Schwartz D.C."/>
            <person name="Tanaka T."/>
            <person name="Wu J."/>
            <person name="Zhou S."/>
            <person name="Childs K.L."/>
            <person name="Davidson R.M."/>
            <person name="Lin H."/>
            <person name="Quesada-Ocampo L."/>
            <person name="Vaillancourt B."/>
            <person name="Sakai H."/>
            <person name="Lee S.S."/>
            <person name="Kim J."/>
            <person name="Numa H."/>
            <person name="Itoh T."/>
            <person name="Buell C.R."/>
            <person name="Matsumoto T."/>
        </authorList>
    </citation>
    <scope>NUCLEOTIDE SEQUENCE [LARGE SCALE GENOMIC DNA]</scope>
    <source>
        <strain evidence="2">cv. Nipponbare</strain>
    </source>
</reference>
<reference evidence="1 2" key="2">
    <citation type="journal article" date="2013" name="Plant Cell Physiol.">
        <title>Rice Annotation Project Database (RAP-DB): an integrative and interactive database for rice genomics.</title>
        <authorList>
            <person name="Sakai H."/>
            <person name="Lee S.S."/>
            <person name="Tanaka T."/>
            <person name="Numa H."/>
            <person name="Kim J."/>
            <person name="Kawahara Y."/>
            <person name="Wakimoto H."/>
            <person name="Yang C.C."/>
            <person name="Iwamoto M."/>
            <person name="Abe T."/>
            <person name="Yamada Y."/>
            <person name="Muto A."/>
            <person name="Inokuchi H."/>
            <person name="Ikemura T."/>
            <person name="Matsumoto T."/>
            <person name="Sasaki T."/>
            <person name="Itoh T."/>
        </authorList>
    </citation>
    <scope>NUCLEOTIDE SEQUENCE [LARGE SCALE GENOMIC DNA]</scope>
    <source>
        <strain evidence="2">cv. Nipponbare</strain>
    </source>
</reference>
<dbReference type="PANTHER" id="PTHR47165">
    <property type="entry name" value="OS03G0429900 PROTEIN"/>
    <property type="match status" value="1"/>
</dbReference>
<dbReference type="Gramene" id="Os01t0846000-01">
    <property type="protein sequence ID" value="Os01t0846000-01"/>
    <property type="gene ID" value="Os01g0846000"/>
</dbReference>
<dbReference type="EMBL" id="AP014957">
    <property type="protein sequence ID" value="BAS75197.1"/>
    <property type="molecule type" value="Genomic_DNA"/>
</dbReference>
<dbReference type="PaxDb" id="39947-A0A0P0VAD7"/>
<dbReference type="SUPFAM" id="SSF50249">
    <property type="entry name" value="Nucleic acid-binding proteins"/>
    <property type="match status" value="2"/>
</dbReference>
<dbReference type="Proteomes" id="UP000059680">
    <property type="component" value="Chromosome 1"/>
</dbReference>
<dbReference type="STRING" id="39947.A0A0P0VAD7"/>
<dbReference type="InParanoid" id="A0A0P0VAD7"/>
<dbReference type="CDD" id="cd04481">
    <property type="entry name" value="RPA1_DBD_B_like"/>
    <property type="match status" value="1"/>
</dbReference>
<dbReference type="OMA" id="DIRITLW"/>
<name>A0A0P0VAD7_ORYSJ</name>
<dbReference type="SMR" id="A0A0P0VAD7"/>
<dbReference type="CDD" id="cd04480">
    <property type="entry name" value="RPA1_DBD_A_like"/>
    <property type="match status" value="1"/>
</dbReference>
<dbReference type="Gene3D" id="2.40.50.140">
    <property type="entry name" value="Nucleic acid-binding proteins"/>
    <property type="match status" value="2"/>
</dbReference>
<reference evidence="2" key="1">
    <citation type="journal article" date="2005" name="Nature">
        <title>The map-based sequence of the rice genome.</title>
        <authorList>
            <consortium name="International rice genome sequencing project (IRGSP)"/>
            <person name="Matsumoto T."/>
            <person name="Wu J."/>
            <person name="Kanamori H."/>
            <person name="Katayose Y."/>
            <person name="Fujisawa M."/>
            <person name="Namiki N."/>
            <person name="Mizuno H."/>
            <person name="Yamamoto K."/>
            <person name="Antonio B.A."/>
            <person name="Baba T."/>
            <person name="Sakata K."/>
            <person name="Nagamura Y."/>
            <person name="Aoki H."/>
            <person name="Arikawa K."/>
            <person name="Arita K."/>
            <person name="Bito T."/>
            <person name="Chiden Y."/>
            <person name="Fujitsuka N."/>
            <person name="Fukunaka R."/>
            <person name="Hamada M."/>
            <person name="Harada C."/>
            <person name="Hayashi A."/>
            <person name="Hijishita S."/>
            <person name="Honda M."/>
            <person name="Hosokawa S."/>
            <person name="Ichikawa Y."/>
            <person name="Idonuma A."/>
            <person name="Iijima M."/>
            <person name="Ikeda M."/>
            <person name="Ikeno M."/>
            <person name="Ito K."/>
            <person name="Ito S."/>
            <person name="Ito T."/>
            <person name="Ito Y."/>
            <person name="Ito Y."/>
            <person name="Iwabuchi A."/>
            <person name="Kamiya K."/>
            <person name="Karasawa W."/>
            <person name="Kurita K."/>
            <person name="Katagiri S."/>
            <person name="Kikuta A."/>
            <person name="Kobayashi H."/>
            <person name="Kobayashi N."/>
            <person name="Machita K."/>
            <person name="Maehara T."/>
            <person name="Masukawa M."/>
            <person name="Mizubayashi T."/>
            <person name="Mukai Y."/>
            <person name="Nagasaki H."/>
            <person name="Nagata Y."/>
            <person name="Naito S."/>
            <person name="Nakashima M."/>
            <person name="Nakama Y."/>
            <person name="Nakamichi Y."/>
            <person name="Nakamura M."/>
            <person name="Meguro A."/>
            <person name="Negishi M."/>
            <person name="Ohta I."/>
            <person name="Ohta T."/>
            <person name="Okamoto M."/>
            <person name="Ono N."/>
            <person name="Saji S."/>
            <person name="Sakaguchi M."/>
            <person name="Sakai K."/>
            <person name="Shibata M."/>
            <person name="Shimokawa T."/>
            <person name="Song J."/>
            <person name="Takazaki Y."/>
            <person name="Terasawa K."/>
            <person name="Tsugane M."/>
            <person name="Tsuji K."/>
            <person name="Ueda S."/>
            <person name="Waki K."/>
            <person name="Yamagata H."/>
            <person name="Yamamoto M."/>
            <person name="Yamamoto S."/>
            <person name="Yamane H."/>
            <person name="Yoshiki S."/>
            <person name="Yoshihara R."/>
            <person name="Yukawa K."/>
            <person name="Zhong H."/>
            <person name="Yano M."/>
            <person name="Yuan Q."/>
            <person name="Ouyang S."/>
            <person name="Liu J."/>
            <person name="Jones K.M."/>
            <person name="Gansberger K."/>
            <person name="Moffat K."/>
            <person name="Hill J."/>
            <person name="Bera J."/>
            <person name="Fadrosh D."/>
            <person name="Jin S."/>
            <person name="Johri S."/>
            <person name="Kim M."/>
            <person name="Overton L."/>
            <person name="Reardon M."/>
            <person name="Tsitrin T."/>
            <person name="Vuong H."/>
            <person name="Weaver B."/>
            <person name="Ciecko A."/>
            <person name="Tallon L."/>
            <person name="Jackson J."/>
            <person name="Pai G."/>
            <person name="Aken S.V."/>
            <person name="Utterback T."/>
            <person name="Reidmuller S."/>
            <person name="Feldblyum T."/>
            <person name="Hsiao J."/>
            <person name="Zismann V."/>
            <person name="Iobst S."/>
            <person name="de Vazeille A.R."/>
            <person name="Buell C.R."/>
            <person name="Ying K."/>
            <person name="Li Y."/>
            <person name="Lu T."/>
            <person name="Huang Y."/>
            <person name="Zhao Q."/>
            <person name="Feng Q."/>
            <person name="Zhang L."/>
            <person name="Zhu J."/>
            <person name="Weng Q."/>
            <person name="Mu J."/>
            <person name="Lu Y."/>
            <person name="Fan D."/>
            <person name="Liu Y."/>
            <person name="Guan J."/>
            <person name="Zhang Y."/>
            <person name="Yu S."/>
            <person name="Liu X."/>
            <person name="Zhang Y."/>
            <person name="Hong G."/>
            <person name="Han B."/>
            <person name="Choisne N."/>
            <person name="Demange N."/>
            <person name="Orjeda G."/>
            <person name="Samain S."/>
            <person name="Cattolico L."/>
            <person name="Pelletier E."/>
            <person name="Couloux A."/>
            <person name="Segurens B."/>
            <person name="Wincker P."/>
            <person name="D'Hont A."/>
            <person name="Scarpelli C."/>
            <person name="Weissenbach J."/>
            <person name="Salanoubat M."/>
            <person name="Quetier F."/>
            <person name="Yu Y."/>
            <person name="Kim H.R."/>
            <person name="Rambo T."/>
            <person name="Currie J."/>
            <person name="Collura K."/>
            <person name="Luo M."/>
            <person name="Yang T."/>
            <person name="Ammiraju J.S.S."/>
            <person name="Engler F."/>
            <person name="Soderlund C."/>
            <person name="Wing R.A."/>
            <person name="Palmer L.E."/>
            <person name="de la Bastide M."/>
            <person name="Spiegel L."/>
            <person name="Nascimento L."/>
            <person name="Zutavern T."/>
            <person name="O'Shaughnessy A."/>
            <person name="Dike S."/>
            <person name="Dedhia N."/>
            <person name="Preston R."/>
            <person name="Balija V."/>
            <person name="McCombie W.R."/>
            <person name="Chow T."/>
            <person name="Chen H."/>
            <person name="Chung M."/>
            <person name="Chen C."/>
            <person name="Shaw J."/>
            <person name="Wu H."/>
            <person name="Hsiao K."/>
            <person name="Chao Y."/>
            <person name="Chu M."/>
            <person name="Cheng C."/>
            <person name="Hour A."/>
            <person name="Lee P."/>
            <person name="Lin S."/>
            <person name="Lin Y."/>
            <person name="Liou J."/>
            <person name="Liu S."/>
            <person name="Hsing Y."/>
            <person name="Raghuvanshi S."/>
            <person name="Mohanty A."/>
            <person name="Bharti A.K."/>
            <person name="Gaur A."/>
            <person name="Gupta V."/>
            <person name="Kumar D."/>
            <person name="Ravi V."/>
            <person name="Vij S."/>
            <person name="Kapur A."/>
            <person name="Khurana P."/>
            <person name="Khurana P."/>
            <person name="Khurana J.P."/>
            <person name="Tyagi A.K."/>
            <person name="Gaikwad K."/>
            <person name="Singh A."/>
            <person name="Dalal V."/>
            <person name="Srivastava S."/>
            <person name="Dixit A."/>
            <person name="Pal A.K."/>
            <person name="Ghazi I.A."/>
            <person name="Yadav M."/>
            <person name="Pandit A."/>
            <person name="Bhargava A."/>
            <person name="Sureshbabu K."/>
            <person name="Batra K."/>
            <person name="Sharma T.R."/>
            <person name="Mohapatra T."/>
            <person name="Singh N.K."/>
            <person name="Messing J."/>
            <person name="Nelson A.B."/>
            <person name="Fuks G."/>
            <person name="Kavchok S."/>
            <person name="Keizer G."/>
            <person name="Linton E."/>
            <person name="Llaca V."/>
            <person name="Song R."/>
            <person name="Tanyolac B."/>
            <person name="Young S."/>
            <person name="Ho-Il K."/>
            <person name="Hahn J.H."/>
            <person name="Sangsakoo G."/>
            <person name="Vanavichit A."/>
            <person name="de Mattos Luiz.A.T."/>
            <person name="Zimmer P.D."/>
            <person name="Malone G."/>
            <person name="Dellagostin O."/>
            <person name="de Oliveira A.C."/>
            <person name="Bevan M."/>
            <person name="Bancroft I."/>
            <person name="Minx P."/>
            <person name="Cordum H."/>
            <person name="Wilson R."/>
            <person name="Cheng Z."/>
            <person name="Jin W."/>
            <person name="Jiang J."/>
            <person name="Leong S.A."/>
            <person name="Iwama H."/>
            <person name="Gojobori T."/>
            <person name="Itoh T."/>
            <person name="Niimura Y."/>
            <person name="Fujii Y."/>
            <person name="Habara T."/>
            <person name="Sakai H."/>
            <person name="Sato Y."/>
            <person name="Wilson G."/>
            <person name="Kumar K."/>
            <person name="McCouch S."/>
            <person name="Juretic N."/>
            <person name="Hoen D."/>
            <person name="Wright S."/>
            <person name="Bruskiewich R."/>
            <person name="Bureau T."/>
            <person name="Miyao A."/>
            <person name="Hirochika H."/>
            <person name="Nishikawa T."/>
            <person name="Kadowaki K."/>
            <person name="Sugiura M."/>
            <person name="Burr B."/>
            <person name="Sasaki T."/>
        </authorList>
    </citation>
    <scope>NUCLEOTIDE SEQUENCE [LARGE SCALE GENOMIC DNA]</scope>
    <source>
        <strain evidence="2">cv. Nipponbare</strain>
    </source>
</reference>
<dbReference type="eggNOG" id="KOG0851">
    <property type="taxonomic scope" value="Eukaryota"/>
</dbReference>
<feature type="non-terminal residue" evidence="1">
    <location>
        <position position="186"/>
    </location>
</feature>
<sequence length="186" mass="20694">AGYMMDAQIPGRHVSQFKPLLKEDAVYYIKYFEVAEARPQYRPIDRMVMAKFTAHTTVREDTEAPSTFPSHAYKVLSFDELRGRAYRKDILSDAIGIMTAIGPVQTVSCGGVMKAVLNVHITNGSETAVVALWGAHATQFHAENLQQQPDHGPVVILFVGLTVKFRDDQLALQGSTVCRWYPNAPI</sequence>
<gene>
    <name evidence="1" type="ordered locus">Os01g0846000</name>
    <name evidence="1" type="ORF">OSNPB_010846000</name>
</gene>
<evidence type="ECO:0000313" key="1">
    <source>
        <dbReference type="EMBL" id="BAS75197.1"/>
    </source>
</evidence>
<keyword evidence="2" id="KW-1185">Reference proteome</keyword>
<protein>
    <submittedName>
        <fullName evidence="1">Os01g0846000 protein</fullName>
    </submittedName>
</protein>